<dbReference type="AlphaFoldDB" id="A0A553JY73"/>
<organism evidence="1 2">
    <name type="scientific">Tessaracoccus rhinocerotis</name>
    <dbReference type="NCBI Taxonomy" id="1689449"/>
    <lineage>
        <taxon>Bacteria</taxon>
        <taxon>Bacillati</taxon>
        <taxon>Actinomycetota</taxon>
        <taxon>Actinomycetes</taxon>
        <taxon>Propionibacteriales</taxon>
        <taxon>Propionibacteriaceae</taxon>
        <taxon>Tessaracoccus</taxon>
    </lineage>
</organism>
<accession>A0A553JY73</accession>
<evidence type="ECO:0000313" key="2">
    <source>
        <dbReference type="Proteomes" id="UP000317638"/>
    </source>
</evidence>
<evidence type="ECO:0000313" key="1">
    <source>
        <dbReference type="EMBL" id="TRY17399.1"/>
    </source>
</evidence>
<comment type="caution">
    <text evidence="1">The sequence shown here is derived from an EMBL/GenBank/DDBJ whole genome shotgun (WGS) entry which is preliminary data.</text>
</comment>
<gene>
    <name evidence="1" type="ORF">FOJ82_12735</name>
</gene>
<dbReference type="Proteomes" id="UP000317638">
    <property type="component" value="Unassembled WGS sequence"/>
</dbReference>
<keyword evidence="2" id="KW-1185">Reference proteome</keyword>
<sequence length="145" mass="15654">MTPRNADVTRSCSNPNSPFAFYKVVDKSKTLNYVNRGQVLASCKALNTGVTCSISKGASSTRTVQLGMTMKRAEITGSLGISSAATVSVNVTCTSPTMYSGQVFKAFPMGERHRYKVQRESLLGIEKTGWLYAFNPTVNGFACGF</sequence>
<proteinExistence type="predicted"/>
<protein>
    <submittedName>
        <fullName evidence="1">Uncharacterized protein</fullName>
    </submittedName>
</protein>
<reference evidence="1 2" key="1">
    <citation type="submission" date="2019-07" db="EMBL/GenBank/DDBJ databases">
        <authorList>
            <person name="Zhou L.-Y."/>
        </authorList>
    </citation>
    <scope>NUCLEOTIDE SEQUENCE [LARGE SCALE GENOMIC DNA]</scope>
    <source>
        <strain evidence="1 2">YIM 101269</strain>
    </source>
</reference>
<name>A0A553JY73_9ACTN</name>
<dbReference type="EMBL" id="VKKG01000005">
    <property type="protein sequence ID" value="TRY17399.1"/>
    <property type="molecule type" value="Genomic_DNA"/>
</dbReference>